<feature type="domain" description="SH3" evidence="4">
    <location>
        <begin position="59"/>
        <end position="118"/>
    </location>
</feature>
<evidence type="ECO:0000256" key="1">
    <source>
        <dbReference type="ARBA" id="ARBA00022443"/>
    </source>
</evidence>
<evidence type="ECO:0000313" key="6">
    <source>
        <dbReference type="Proteomes" id="UP001432027"/>
    </source>
</evidence>
<dbReference type="InterPro" id="IPR036028">
    <property type="entry name" value="SH3-like_dom_sf"/>
</dbReference>
<reference evidence="5" key="1">
    <citation type="submission" date="2023-10" db="EMBL/GenBank/DDBJ databases">
        <title>Genome assembly of Pristionchus species.</title>
        <authorList>
            <person name="Yoshida K."/>
            <person name="Sommer R.J."/>
        </authorList>
    </citation>
    <scope>NUCLEOTIDE SEQUENCE</scope>
    <source>
        <strain evidence="5">RS0144</strain>
    </source>
</reference>
<dbReference type="EMBL" id="BTSX01000005">
    <property type="protein sequence ID" value="GMS99163.1"/>
    <property type="molecule type" value="Genomic_DNA"/>
</dbReference>
<comment type="caution">
    <text evidence="5">The sequence shown here is derived from an EMBL/GenBank/DDBJ whole genome shotgun (WGS) entry which is preliminary data.</text>
</comment>
<dbReference type="PROSITE" id="PS50002">
    <property type="entry name" value="SH3"/>
    <property type="match status" value="1"/>
</dbReference>
<keyword evidence="6" id="KW-1185">Reference proteome</keyword>
<dbReference type="Proteomes" id="UP001432027">
    <property type="component" value="Unassembled WGS sequence"/>
</dbReference>
<name>A0AAV5TX88_9BILA</name>
<feature type="non-terminal residue" evidence="5">
    <location>
        <position position="1"/>
    </location>
</feature>
<evidence type="ECO:0000259" key="4">
    <source>
        <dbReference type="PROSITE" id="PS50002"/>
    </source>
</evidence>
<gene>
    <name evidence="5" type="ORF">PENTCL1PPCAC_21338</name>
</gene>
<keyword evidence="1 3" id="KW-0728">SH3 domain</keyword>
<dbReference type="SMART" id="SM00326">
    <property type="entry name" value="SH3"/>
    <property type="match status" value="1"/>
</dbReference>
<evidence type="ECO:0000313" key="5">
    <source>
        <dbReference type="EMBL" id="GMS99163.1"/>
    </source>
</evidence>
<evidence type="ECO:0000256" key="3">
    <source>
        <dbReference type="PROSITE-ProRule" id="PRU00192"/>
    </source>
</evidence>
<proteinExistence type="predicted"/>
<dbReference type="Pfam" id="PF07653">
    <property type="entry name" value="SH3_2"/>
    <property type="match status" value="1"/>
</dbReference>
<feature type="non-terminal residue" evidence="5">
    <location>
        <position position="167"/>
    </location>
</feature>
<keyword evidence="2" id="KW-0727">SH2 domain</keyword>
<accession>A0AAV5TX88</accession>
<evidence type="ECO:0000256" key="2">
    <source>
        <dbReference type="ARBA" id="ARBA00022999"/>
    </source>
</evidence>
<dbReference type="SUPFAM" id="SSF50044">
    <property type="entry name" value="SH3-domain"/>
    <property type="match status" value="1"/>
</dbReference>
<sequence>KENEMDAIEILHDTISSPFFCFSSPEKHYFAMTDQQVAPEHGRSRVLQVMRRALRIRQKEKEYVVATSDSTIHSKSKLQFKKGEKFLLKSTIDTTWWYVDRSGERGYVPSNYFVRESDIINFEWISFDMDKIAVEETLMKDEFETGAFIIRENEKSSISHSLIMSVK</sequence>
<dbReference type="Gene3D" id="2.30.30.40">
    <property type="entry name" value="SH3 Domains"/>
    <property type="match status" value="1"/>
</dbReference>
<dbReference type="PANTHER" id="PTHR46037">
    <property type="entry name" value="PROTEIN ENHANCER OF SEVENLESS 2B"/>
    <property type="match status" value="1"/>
</dbReference>
<dbReference type="AlphaFoldDB" id="A0AAV5TX88"/>
<dbReference type="InterPro" id="IPR001452">
    <property type="entry name" value="SH3_domain"/>
</dbReference>
<organism evidence="5 6">
    <name type="scientific">Pristionchus entomophagus</name>
    <dbReference type="NCBI Taxonomy" id="358040"/>
    <lineage>
        <taxon>Eukaryota</taxon>
        <taxon>Metazoa</taxon>
        <taxon>Ecdysozoa</taxon>
        <taxon>Nematoda</taxon>
        <taxon>Chromadorea</taxon>
        <taxon>Rhabditida</taxon>
        <taxon>Rhabditina</taxon>
        <taxon>Diplogasteromorpha</taxon>
        <taxon>Diplogasteroidea</taxon>
        <taxon>Neodiplogasteridae</taxon>
        <taxon>Pristionchus</taxon>
    </lineage>
</organism>
<protein>
    <recommendedName>
        <fullName evidence="4">SH3 domain-containing protein</fullName>
    </recommendedName>
</protein>
<dbReference type="InterPro" id="IPR043539">
    <property type="entry name" value="Grb2-like"/>
</dbReference>